<dbReference type="InterPro" id="IPR003582">
    <property type="entry name" value="ShKT_dom"/>
</dbReference>
<name>A0AA39I743_9BILA</name>
<comment type="caution">
    <text evidence="1">Lacks conserved residue(s) required for the propagation of feature annotation.</text>
</comment>
<protein>
    <recommendedName>
        <fullName evidence="3">ShKT domain-containing protein</fullName>
    </recommendedName>
</protein>
<evidence type="ECO:0000256" key="2">
    <source>
        <dbReference type="SAM" id="SignalP"/>
    </source>
</evidence>
<comment type="caution">
    <text evidence="4">The sequence shown here is derived from an EMBL/GenBank/DDBJ whole genome shotgun (WGS) entry which is preliminary data.</text>
</comment>
<dbReference type="AlphaFoldDB" id="A0AA39I743"/>
<proteinExistence type="predicted"/>
<reference evidence="4" key="1">
    <citation type="submission" date="2023-06" db="EMBL/GenBank/DDBJ databases">
        <title>Genomic analysis of the entomopathogenic nematode Steinernema hermaphroditum.</title>
        <authorList>
            <person name="Schwarz E.M."/>
            <person name="Heppert J.K."/>
            <person name="Baniya A."/>
            <person name="Schwartz H.T."/>
            <person name="Tan C.-H."/>
            <person name="Antoshechkin I."/>
            <person name="Sternberg P.W."/>
            <person name="Goodrich-Blair H."/>
            <person name="Dillman A.R."/>
        </authorList>
    </citation>
    <scope>NUCLEOTIDE SEQUENCE</scope>
    <source>
        <strain evidence="4">PS9179</strain>
        <tissue evidence="4">Whole animal</tissue>
    </source>
</reference>
<feature type="signal peptide" evidence="2">
    <location>
        <begin position="1"/>
        <end position="18"/>
    </location>
</feature>
<feature type="chain" id="PRO_5041281182" description="ShKT domain-containing protein" evidence="2">
    <location>
        <begin position="19"/>
        <end position="81"/>
    </location>
</feature>
<keyword evidence="2" id="KW-0732">Signal</keyword>
<feature type="domain" description="ShKT" evidence="3">
    <location>
        <begin position="33"/>
        <end position="75"/>
    </location>
</feature>
<sequence>MRLLCATIFCLLFTTALAVVDIDEWELDICEGCCDKSKDCAKMAERGFCDLLKPPFREHWEPKVASTCRKTCGLCKTDEYF</sequence>
<accession>A0AA39I743</accession>
<dbReference type="Proteomes" id="UP001175271">
    <property type="component" value="Unassembled WGS sequence"/>
</dbReference>
<dbReference type="PROSITE" id="PS51670">
    <property type="entry name" value="SHKT"/>
    <property type="match status" value="1"/>
</dbReference>
<evidence type="ECO:0000313" key="5">
    <source>
        <dbReference type="Proteomes" id="UP001175271"/>
    </source>
</evidence>
<gene>
    <name evidence="4" type="ORF">QR680_013912</name>
</gene>
<keyword evidence="5" id="KW-1185">Reference proteome</keyword>
<dbReference type="Pfam" id="PF01549">
    <property type="entry name" value="ShK"/>
    <property type="match status" value="1"/>
</dbReference>
<evidence type="ECO:0000259" key="3">
    <source>
        <dbReference type="PROSITE" id="PS51670"/>
    </source>
</evidence>
<dbReference type="EMBL" id="JAUCMV010000002">
    <property type="protein sequence ID" value="KAK0419032.1"/>
    <property type="molecule type" value="Genomic_DNA"/>
</dbReference>
<organism evidence="4 5">
    <name type="scientific">Steinernema hermaphroditum</name>
    <dbReference type="NCBI Taxonomy" id="289476"/>
    <lineage>
        <taxon>Eukaryota</taxon>
        <taxon>Metazoa</taxon>
        <taxon>Ecdysozoa</taxon>
        <taxon>Nematoda</taxon>
        <taxon>Chromadorea</taxon>
        <taxon>Rhabditida</taxon>
        <taxon>Tylenchina</taxon>
        <taxon>Panagrolaimomorpha</taxon>
        <taxon>Strongyloidoidea</taxon>
        <taxon>Steinernematidae</taxon>
        <taxon>Steinernema</taxon>
    </lineage>
</organism>
<evidence type="ECO:0000256" key="1">
    <source>
        <dbReference type="PROSITE-ProRule" id="PRU01005"/>
    </source>
</evidence>
<evidence type="ECO:0000313" key="4">
    <source>
        <dbReference type="EMBL" id="KAK0419032.1"/>
    </source>
</evidence>